<dbReference type="EMBL" id="HE612864">
    <property type="protein sequence ID" value="CCE64601.1"/>
    <property type="molecule type" value="Genomic_DNA"/>
</dbReference>
<feature type="transmembrane region" description="Helical" evidence="8">
    <location>
        <begin position="262"/>
        <end position="281"/>
    </location>
</feature>
<keyword evidence="6 8" id="KW-1133">Transmembrane helix</keyword>
<dbReference type="PANTHER" id="PTHR20661:SF0">
    <property type="entry name" value="PHOSPHATIDYLINOSITOL-GLYCAN BIOSYNTHESIS CLASS W PROTEIN"/>
    <property type="match status" value="1"/>
</dbReference>
<organism evidence="9 10">
    <name type="scientific">Tetrapisispora phaffii (strain ATCC 24235 / CBS 4417 / NBRC 1672 / NRRL Y-8282 / UCD 70-5)</name>
    <name type="common">Yeast</name>
    <name type="synonym">Fabospora phaffii</name>
    <dbReference type="NCBI Taxonomy" id="1071381"/>
    <lineage>
        <taxon>Eukaryota</taxon>
        <taxon>Fungi</taxon>
        <taxon>Dikarya</taxon>
        <taxon>Ascomycota</taxon>
        <taxon>Saccharomycotina</taxon>
        <taxon>Saccharomycetes</taxon>
        <taxon>Saccharomycetales</taxon>
        <taxon>Saccharomycetaceae</taxon>
        <taxon>Tetrapisispora</taxon>
    </lineage>
</organism>
<keyword evidence="7 8" id="KW-0472">Membrane</keyword>
<feature type="transmembrane region" description="Helical" evidence="8">
    <location>
        <begin position="470"/>
        <end position="489"/>
    </location>
</feature>
<evidence type="ECO:0000256" key="2">
    <source>
        <dbReference type="ARBA" id="ARBA00004687"/>
    </source>
</evidence>
<evidence type="ECO:0000256" key="8">
    <source>
        <dbReference type="RuleBase" id="RU280819"/>
    </source>
</evidence>
<evidence type="ECO:0000256" key="4">
    <source>
        <dbReference type="ARBA" id="ARBA00022502"/>
    </source>
</evidence>
<comment type="subcellular location">
    <subcellularLocation>
        <location evidence="1 8">Endoplasmic reticulum membrane</location>
        <topology evidence="1 8">Multi-pass membrane protein</topology>
    </subcellularLocation>
</comment>
<evidence type="ECO:0000256" key="5">
    <source>
        <dbReference type="ARBA" id="ARBA00022692"/>
    </source>
</evidence>
<keyword evidence="8" id="KW-0808">Transferase</keyword>
<dbReference type="PIRSF" id="PIRSF017321">
    <property type="entry name" value="GWT1"/>
    <property type="match status" value="1"/>
</dbReference>
<dbReference type="HOGENOM" id="CLU_020802_2_2_1"/>
<feature type="transmembrane region" description="Helical" evidence="8">
    <location>
        <begin position="236"/>
        <end position="255"/>
    </location>
</feature>
<feature type="transmembrane region" description="Helical" evidence="8">
    <location>
        <begin position="129"/>
        <end position="149"/>
    </location>
</feature>
<dbReference type="PANTHER" id="PTHR20661">
    <property type="entry name" value="PHOSPHATIDYLINOSITOL-GLYCAN BIOSYNTHESIS CLASS W PROTEIN"/>
    <property type="match status" value="1"/>
</dbReference>
<feature type="transmembrane region" description="Helical" evidence="8">
    <location>
        <begin position="307"/>
        <end position="329"/>
    </location>
</feature>
<keyword evidence="8" id="KW-0012">Acyltransferase</keyword>
<dbReference type="GO" id="GO:0005789">
    <property type="term" value="C:endoplasmic reticulum membrane"/>
    <property type="evidence" value="ECO:0007669"/>
    <property type="project" value="UniProtKB-SubCell"/>
</dbReference>
<dbReference type="Pfam" id="PF06423">
    <property type="entry name" value="GWT1"/>
    <property type="match status" value="1"/>
</dbReference>
<dbReference type="GO" id="GO:0006506">
    <property type="term" value="P:GPI anchor biosynthetic process"/>
    <property type="evidence" value="ECO:0007669"/>
    <property type="project" value="UniProtKB-UniPathway"/>
</dbReference>
<dbReference type="UniPathway" id="UPA00196"/>
<evidence type="ECO:0000256" key="3">
    <source>
        <dbReference type="ARBA" id="ARBA00007559"/>
    </source>
</evidence>
<dbReference type="KEGG" id="tpf:TPHA_0I00950"/>
<comment type="pathway">
    <text evidence="2 8">Glycolipid biosynthesis; glycosylphosphatidylinositol-anchor biosynthesis.</text>
</comment>
<proteinExistence type="inferred from homology"/>
<feature type="transmembrane region" description="Helical" evidence="8">
    <location>
        <begin position="444"/>
        <end position="464"/>
    </location>
</feature>
<evidence type="ECO:0000256" key="6">
    <source>
        <dbReference type="ARBA" id="ARBA00022989"/>
    </source>
</evidence>
<accession>G8BXH3</accession>
<evidence type="ECO:0000256" key="7">
    <source>
        <dbReference type="ARBA" id="ARBA00023136"/>
    </source>
</evidence>
<dbReference type="AlphaFoldDB" id="G8BXH3"/>
<dbReference type="eggNOG" id="KOG0411">
    <property type="taxonomic scope" value="Eukaryota"/>
</dbReference>
<feature type="transmembrane region" description="Helical" evidence="8">
    <location>
        <begin position="20"/>
        <end position="40"/>
    </location>
</feature>
<comment type="function">
    <text evidence="8">A acetyltransferase, which acetylates the inositol ring of phosphatidylinositol during biosynthesis of GPI-anchor.</text>
</comment>
<dbReference type="GO" id="GO:0072659">
    <property type="term" value="P:protein localization to plasma membrane"/>
    <property type="evidence" value="ECO:0007669"/>
    <property type="project" value="TreeGrafter"/>
</dbReference>
<dbReference type="Proteomes" id="UP000005666">
    <property type="component" value="Chromosome 9"/>
</dbReference>
<feature type="transmembrane region" description="Helical" evidence="8">
    <location>
        <begin position="402"/>
        <end position="423"/>
    </location>
</feature>
<protein>
    <recommendedName>
        <fullName evidence="8">GPI-anchored wall transfer protein</fullName>
        <ecNumber evidence="8">2.3.-.-</ecNumber>
    </recommendedName>
</protein>
<dbReference type="STRING" id="1071381.G8BXH3"/>
<keyword evidence="5 8" id="KW-0812">Transmembrane</keyword>
<sequence>MSTLKERKESFVSGLEGGTILEVNIVTSIALFAYFSYNLITIRGQDYGIVAEFSLLWVTLLLSVTTYANNAYMLITLILVPCISLFLCVLINKKSTKLEDISKKDVMVHDEDASKKDLKKFELVKSPYLTAYRGGMLVLTMISIFAVDFNIFPRRFAKVETWGTSLMDLGVGSFVFSNGIVSARSLIKEKMDPKYQRSTLMGIILGFKSGLSLLILGLLRLYFVKNLEYQEHVTEYGVHWNFFLTLALLPPFLSILNPIAEYIPRVVIALVISLVYEWFLMRNDNRMLTFLILGERNNFFSANREGILSFFGYCSIFLFGQSTGFYILGNQPTKNNLYKPSSTIVSKTNINNNKMSLWDRITTVSPLRGLFTWALLSMIATNIIFTLHPFDISRRFANISYTAWTISYNLAFLTCYCMIDSLFGNTFENYKSPLVYESVNRNGLFMFLLSNVSTGLGNMAFSTIDASDSTAIAVLMGYSIFLVSVSILLHQRQIYIKF</sequence>
<evidence type="ECO:0000256" key="1">
    <source>
        <dbReference type="ARBA" id="ARBA00004477"/>
    </source>
</evidence>
<reference evidence="9 10" key="1">
    <citation type="journal article" date="2011" name="Proc. Natl. Acad. Sci. U.S.A.">
        <title>Evolutionary erosion of yeast sex chromosomes by mating-type switching accidents.</title>
        <authorList>
            <person name="Gordon J.L."/>
            <person name="Armisen D."/>
            <person name="Proux-Wera E."/>
            <person name="Oheigeartaigh S.S."/>
            <person name="Byrne K.P."/>
            <person name="Wolfe K.H."/>
        </authorList>
    </citation>
    <scope>NUCLEOTIDE SEQUENCE [LARGE SCALE GENOMIC DNA]</scope>
    <source>
        <strain evidence="10">ATCC 24235 / CBS 4417 / NBRC 1672 / NRRL Y-8282 / UCD 70-5</strain>
    </source>
</reference>
<dbReference type="GO" id="GO:0032216">
    <property type="term" value="F:glucosaminyl-phosphatidylinositol O-acyltransferase activity"/>
    <property type="evidence" value="ECO:0007669"/>
    <property type="project" value="EnsemblFungi"/>
</dbReference>
<comment type="similarity">
    <text evidence="3 8">Belongs to the PIGW family.</text>
</comment>
<feature type="transmembrane region" description="Helical" evidence="8">
    <location>
        <begin position="71"/>
        <end position="91"/>
    </location>
</feature>
<feature type="transmembrane region" description="Helical" evidence="8">
    <location>
        <begin position="47"/>
        <end position="65"/>
    </location>
</feature>
<dbReference type="EC" id="2.3.-.-" evidence="8"/>
<evidence type="ECO:0000313" key="9">
    <source>
        <dbReference type="EMBL" id="CCE64601.1"/>
    </source>
</evidence>
<keyword evidence="10" id="KW-1185">Reference proteome</keyword>
<keyword evidence="4 8" id="KW-0337">GPI-anchor biosynthesis</keyword>
<feature type="transmembrane region" description="Helical" evidence="8">
    <location>
        <begin position="169"/>
        <end position="187"/>
    </location>
</feature>
<dbReference type="GeneID" id="11534490"/>
<name>G8BXH3_TETPH</name>
<feature type="transmembrane region" description="Helical" evidence="8">
    <location>
        <begin position="199"/>
        <end position="224"/>
    </location>
</feature>
<keyword evidence="8" id="KW-0256">Endoplasmic reticulum</keyword>
<dbReference type="InterPro" id="IPR009447">
    <property type="entry name" value="PIGW/GWT1"/>
</dbReference>
<feature type="transmembrane region" description="Helical" evidence="8">
    <location>
        <begin position="370"/>
        <end position="390"/>
    </location>
</feature>
<evidence type="ECO:0000313" key="10">
    <source>
        <dbReference type="Proteomes" id="UP000005666"/>
    </source>
</evidence>
<gene>
    <name evidence="9" type="primary">TPHA0I00950</name>
    <name evidence="9" type="ordered locus">TPHA_0I00950</name>
</gene>
<dbReference type="RefSeq" id="XP_003687035.1">
    <property type="nucleotide sequence ID" value="XM_003686987.1"/>
</dbReference>
<dbReference type="OrthoDB" id="15270at2759"/>
<dbReference type="OMA" id="GLYVMQP"/>